<reference evidence="1 2" key="1">
    <citation type="journal article" date="2019" name="Commun. Biol.">
        <title>The bagworm genome reveals a unique fibroin gene that provides high tensile strength.</title>
        <authorList>
            <person name="Kono N."/>
            <person name="Nakamura H."/>
            <person name="Ohtoshi R."/>
            <person name="Tomita M."/>
            <person name="Numata K."/>
            <person name="Arakawa K."/>
        </authorList>
    </citation>
    <scope>NUCLEOTIDE SEQUENCE [LARGE SCALE GENOMIC DNA]</scope>
</reference>
<evidence type="ECO:0000313" key="2">
    <source>
        <dbReference type="Proteomes" id="UP000299102"/>
    </source>
</evidence>
<gene>
    <name evidence="1" type="ORF">EVAR_240_1</name>
</gene>
<evidence type="ECO:0000313" key="1">
    <source>
        <dbReference type="EMBL" id="GBO98746.1"/>
    </source>
</evidence>
<protein>
    <submittedName>
        <fullName evidence="1">Uncharacterized protein</fullName>
    </submittedName>
</protein>
<accession>A0A4C1SBI5</accession>
<dbReference type="AlphaFoldDB" id="A0A4C1SBI5"/>
<keyword evidence="2" id="KW-1185">Reference proteome</keyword>
<proteinExistence type="predicted"/>
<sequence>MMQCAGLTLPDPSLFSPRMPILRRCDAFVANFTGIDFRALHCTCFVCALIETRRYQVSTNRFEALTTCASTETFPGTRLSSHSAVPP</sequence>
<dbReference type="EMBL" id="BGZK01000001">
    <property type="protein sequence ID" value="GBO98746.1"/>
    <property type="molecule type" value="Genomic_DNA"/>
</dbReference>
<organism evidence="1 2">
    <name type="scientific">Eumeta variegata</name>
    <name type="common">Bagworm moth</name>
    <name type="synonym">Eumeta japonica</name>
    <dbReference type="NCBI Taxonomy" id="151549"/>
    <lineage>
        <taxon>Eukaryota</taxon>
        <taxon>Metazoa</taxon>
        <taxon>Ecdysozoa</taxon>
        <taxon>Arthropoda</taxon>
        <taxon>Hexapoda</taxon>
        <taxon>Insecta</taxon>
        <taxon>Pterygota</taxon>
        <taxon>Neoptera</taxon>
        <taxon>Endopterygota</taxon>
        <taxon>Lepidoptera</taxon>
        <taxon>Glossata</taxon>
        <taxon>Ditrysia</taxon>
        <taxon>Tineoidea</taxon>
        <taxon>Psychidae</taxon>
        <taxon>Oiketicinae</taxon>
        <taxon>Eumeta</taxon>
    </lineage>
</organism>
<dbReference type="Proteomes" id="UP000299102">
    <property type="component" value="Unassembled WGS sequence"/>
</dbReference>
<comment type="caution">
    <text evidence="1">The sequence shown here is derived from an EMBL/GenBank/DDBJ whole genome shotgun (WGS) entry which is preliminary data.</text>
</comment>
<name>A0A4C1SBI5_EUMVA</name>